<gene>
    <name evidence="1" type="ORF">AVDCRST_MAG96-1004</name>
</gene>
<dbReference type="AlphaFoldDB" id="A0A6J4RZ10"/>
<dbReference type="GO" id="GO:0003964">
    <property type="term" value="F:RNA-directed DNA polymerase activity"/>
    <property type="evidence" value="ECO:0007669"/>
    <property type="project" value="UniProtKB-KW"/>
</dbReference>
<reference evidence="1" key="1">
    <citation type="submission" date="2020-02" db="EMBL/GenBank/DDBJ databases">
        <authorList>
            <person name="Meier V. D."/>
        </authorList>
    </citation>
    <scope>NUCLEOTIDE SEQUENCE</scope>
    <source>
        <strain evidence="1">AVDCRST_MAG96</strain>
    </source>
</reference>
<keyword evidence="1" id="KW-0695">RNA-directed DNA polymerase</keyword>
<proteinExistence type="predicted"/>
<keyword evidence="1" id="KW-0548">Nucleotidyltransferase</keyword>
<accession>A0A6J4RZ10</accession>
<organism evidence="1">
    <name type="scientific">uncultured Segetibacter sp</name>
    <dbReference type="NCBI Taxonomy" id="481133"/>
    <lineage>
        <taxon>Bacteria</taxon>
        <taxon>Pseudomonadati</taxon>
        <taxon>Bacteroidota</taxon>
        <taxon>Chitinophagia</taxon>
        <taxon>Chitinophagales</taxon>
        <taxon>Chitinophagaceae</taxon>
        <taxon>Segetibacter</taxon>
        <taxon>environmental samples</taxon>
    </lineage>
</organism>
<keyword evidence="1" id="KW-0808">Transferase</keyword>
<dbReference type="EC" id="2.7.7.49" evidence="1"/>
<name>A0A6J4RZ10_9BACT</name>
<evidence type="ECO:0000313" key="1">
    <source>
        <dbReference type="EMBL" id="CAA9480920.1"/>
    </source>
</evidence>
<sequence>MHDWKKPERKRKNLVRLGVDHENTMHGAEQEWADGQKRTARYRNNNHFGKTIEMRV</sequence>
<protein>
    <submittedName>
        <fullName evidence="1">Retron-type RNA-directed DNA polymerase</fullName>
        <ecNumber evidence="1">2.7.7.49</ecNumber>
    </submittedName>
</protein>
<dbReference type="EMBL" id="CADCVN010000379">
    <property type="protein sequence ID" value="CAA9480920.1"/>
    <property type="molecule type" value="Genomic_DNA"/>
</dbReference>